<feature type="region of interest" description="Disordered" evidence="2">
    <location>
        <begin position="158"/>
        <end position="179"/>
    </location>
</feature>
<name>A0A1V9YB96_ACHHY</name>
<feature type="region of interest" description="Disordered" evidence="2">
    <location>
        <begin position="1"/>
        <end position="40"/>
    </location>
</feature>
<dbReference type="AlphaFoldDB" id="A0A1V9YB96"/>
<accession>A0A1V9YB96</accession>
<reference evidence="3 4" key="1">
    <citation type="journal article" date="2014" name="Genome Biol. Evol.">
        <title>The secreted proteins of Achlya hypogyna and Thraustotheca clavata identify the ancestral oomycete secretome and reveal gene acquisitions by horizontal gene transfer.</title>
        <authorList>
            <person name="Misner I."/>
            <person name="Blouin N."/>
            <person name="Leonard G."/>
            <person name="Richards T.A."/>
            <person name="Lane C.E."/>
        </authorList>
    </citation>
    <scope>NUCLEOTIDE SEQUENCE [LARGE SCALE GENOMIC DNA]</scope>
    <source>
        <strain evidence="3 4">ATCC 48635</strain>
    </source>
</reference>
<sequence>MDTTPAGRKFFIKKEKDSESDDAPPAPRQSKFDLPKDAKKRQSIPTNFYFIESSNSYSENHTLNQYKRKAESIKSEFGANKKTKSKDADKKMPTVDFTGVIRSNESVIRANEALSKEMRKATKAVNNAVEIFSTVWQQYQQLLERDIKLREQEMHLRHREAQARDDEHDDHGDVPHVSL</sequence>
<gene>
    <name evidence="3" type="ORF">ACHHYP_15234</name>
</gene>
<protein>
    <submittedName>
        <fullName evidence="3">Uncharacterized protein</fullName>
    </submittedName>
</protein>
<feature type="coiled-coil region" evidence="1">
    <location>
        <begin position="104"/>
        <end position="131"/>
    </location>
</feature>
<evidence type="ECO:0000313" key="3">
    <source>
        <dbReference type="EMBL" id="OQR82991.1"/>
    </source>
</evidence>
<keyword evidence="1" id="KW-0175">Coiled coil</keyword>
<comment type="caution">
    <text evidence="3">The sequence shown here is derived from an EMBL/GenBank/DDBJ whole genome shotgun (WGS) entry which is preliminary data.</text>
</comment>
<keyword evidence="4" id="KW-1185">Reference proteome</keyword>
<dbReference type="Proteomes" id="UP000243579">
    <property type="component" value="Unassembled WGS sequence"/>
</dbReference>
<dbReference type="OrthoDB" id="79843at2759"/>
<evidence type="ECO:0000256" key="1">
    <source>
        <dbReference type="SAM" id="Coils"/>
    </source>
</evidence>
<dbReference type="EMBL" id="JNBR01002405">
    <property type="protein sequence ID" value="OQR82991.1"/>
    <property type="molecule type" value="Genomic_DNA"/>
</dbReference>
<organism evidence="3 4">
    <name type="scientific">Achlya hypogyna</name>
    <name type="common">Oomycete</name>
    <name type="synonym">Protoachlya hypogyna</name>
    <dbReference type="NCBI Taxonomy" id="1202772"/>
    <lineage>
        <taxon>Eukaryota</taxon>
        <taxon>Sar</taxon>
        <taxon>Stramenopiles</taxon>
        <taxon>Oomycota</taxon>
        <taxon>Saprolegniomycetes</taxon>
        <taxon>Saprolegniales</taxon>
        <taxon>Achlyaceae</taxon>
        <taxon>Achlya</taxon>
    </lineage>
</organism>
<evidence type="ECO:0000256" key="2">
    <source>
        <dbReference type="SAM" id="MobiDB-lite"/>
    </source>
</evidence>
<evidence type="ECO:0000313" key="4">
    <source>
        <dbReference type="Proteomes" id="UP000243579"/>
    </source>
</evidence>
<proteinExistence type="predicted"/>